<evidence type="ECO:0000259" key="16">
    <source>
        <dbReference type="PROSITE" id="PS50172"/>
    </source>
</evidence>
<dbReference type="GO" id="GO:0003911">
    <property type="term" value="F:DNA ligase (NAD+) activity"/>
    <property type="evidence" value="ECO:0007669"/>
    <property type="project" value="UniProtKB-UniRule"/>
</dbReference>
<dbReference type="NCBIfam" id="NF005932">
    <property type="entry name" value="PRK07956.1"/>
    <property type="match status" value="1"/>
</dbReference>
<dbReference type="Pfam" id="PF03120">
    <property type="entry name" value="OB_DNA_ligase"/>
    <property type="match status" value="1"/>
</dbReference>
<evidence type="ECO:0000256" key="9">
    <source>
        <dbReference type="ARBA" id="ARBA00022842"/>
    </source>
</evidence>
<dbReference type="InterPro" id="IPR041663">
    <property type="entry name" value="DisA/LigA_HHH"/>
</dbReference>
<dbReference type="InterPro" id="IPR001357">
    <property type="entry name" value="BRCT_dom"/>
</dbReference>
<accession>A0A1G9AV74</accession>
<keyword evidence="14" id="KW-0464">Manganese</keyword>
<evidence type="ECO:0000256" key="1">
    <source>
        <dbReference type="ARBA" id="ARBA00004067"/>
    </source>
</evidence>
<evidence type="ECO:0000313" key="18">
    <source>
        <dbReference type="Proteomes" id="UP000199305"/>
    </source>
</evidence>
<dbReference type="InterPro" id="IPR012340">
    <property type="entry name" value="NA-bd_OB-fold"/>
</dbReference>
<proteinExistence type="inferred from homology"/>
<dbReference type="InterPro" id="IPR004149">
    <property type="entry name" value="Znf_DNAligase_C4"/>
</dbReference>
<evidence type="ECO:0000256" key="5">
    <source>
        <dbReference type="ARBA" id="ARBA00022705"/>
    </source>
</evidence>
<dbReference type="HAMAP" id="MF_01588">
    <property type="entry name" value="DNA_ligase_A"/>
    <property type="match status" value="1"/>
</dbReference>
<dbReference type="CDD" id="cd00114">
    <property type="entry name" value="LIGANc"/>
    <property type="match status" value="1"/>
</dbReference>
<feature type="binding site" evidence="14">
    <location>
        <position position="425"/>
    </location>
    <ligand>
        <name>Zn(2+)</name>
        <dbReference type="ChEBI" id="CHEBI:29105"/>
    </ligand>
</feature>
<evidence type="ECO:0000256" key="15">
    <source>
        <dbReference type="RuleBase" id="RU000618"/>
    </source>
</evidence>
<feature type="binding site" evidence="14">
    <location>
        <position position="130"/>
    </location>
    <ligand>
        <name>NAD(+)</name>
        <dbReference type="ChEBI" id="CHEBI:57540"/>
    </ligand>
</feature>
<dbReference type="Gene3D" id="1.10.287.610">
    <property type="entry name" value="Helix hairpin bin"/>
    <property type="match status" value="1"/>
</dbReference>
<dbReference type="Pfam" id="PF14520">
    <property type="entry name" value="HHH_5"/>
    <property type="match status" value="1"/>
</dbReference>
<dbReference type="Pfam" id="PF01653">
    <property type="entry name" value="DNA_ligase_aden"/>
    <property type="match status" value="1"/>
</dbReference>
<feature type="binding site" evidence="14">
    <location>
        <begin position="99"/>
        <end position="100"/>
    </location>
    <ligand>
        <name>NAD(+)</name>
        <dbReference type="ChEBI" id="CHEBI:57540"/>
    </ligand>
</feature>
<evidence type="ECO:0000256" key="3">
    <source>
        <dbReference type="ARBA" id="ARBA00013308"/>
    </source>
</evidence>
<keyword evidence="5 14" id="KW-0235">DNA replication</keyword>
<dbReference type="CDD" id="cd17748">
    <property type="entry name" value="BRCT_DNA_ligase_like"/>
    <property type="match status" value="1"/>
</dbReference>
<dbReference type="InterPro" id="IPR013840">
    <property type="entry name" value="DNAligase_N"/>
</dbReference>
<dbReference type="SUPFAM" id="SSF47781">
    <property type="entry name" value="RuvA domain 2-like"/>
    <property type="match status" value="1"/>
</dbReference>
<dbReference type="SMART" id="SM00532">
    <property type="entry name" value="LIGANc"/>
    <property type="match status" value="1"/>
</dbReference>
<keyword evidence="4 14" id="KW-0436">Ligase</keyword>
<dbReference type="GO" id="GO:0006260">
    <property type="term" value="P:DNA replication"/>
    <property type="evidence" value="ECO:0007669"/>
    <property type="project" value="UniProtKB-KW"/>
</dbReference>
<comment type="function">
    <text evidence="1 14">DNA ligase that catalyzes the formation of phosphodiester linkages between 5'-phosphoryl and 3'-hydroxyl groups in double-stranded DNA using NAD as a coenzyme and as the energy source for the reaction. It is essential for DNA replication and repair of damaged DNA.</text>
</comment>
<evidence type="ECO:0000256" key="12">
    <source>
        <dbReference type="ARBA" id="ARBA00034005"/>
    </source>
</evidence>
<dbReference type="InterPro" id="IPR003583">
    <property type="entry name" value="Hlx-hairpin-Hlx_DNA-bd_motif"/>
</dbReference>
<organism evidence="17 18">
    <name type="scientific">Microbulbifer yueqingensis</name>
    <dbReference type="NCBI Taxonomy" id="658219"/>
    <lineage>
        <taxon>Bacteria</taxon>
        <taxon>Pseudomonadati</taxon>
        <taxon>Pseudomonadota</taxon>
        <taxon>Gammaproteobacteria</taxon>
        <taxon>Cellvibrionales</taxon>
        <taxon>Microbulbiferaceae</taxon>
        <taxon>Microbulbifer</taxon>
    </lineage>
</organism>
<dbReference type="PROSITE" id="PS50172">
    <property type="entry name" value="BRCT"/>
    <property type="match status" value="1"/>
</dbReference>
<dbReference type="SUPFAM" id="SSF56091">
    <property type="entry name" value="DNA ligase/mRNA capping enzyme, catalytic domain"/>
    <property type="match status" value="1"/>
</dbReference>
<comment type="catalytic activity">
    <reaction evidence="12 14 15">
        <text>NAD(+) + (deoxyribonucleotide)n-3'-hydroxyl + 5'-phospho-(deoxyribonucleotide)m = (deoxyribonucleotide)n+m + AMP + beta-nicotinamide D-nucleotide.</text>
        <dbReference type="EC" id="6.5.1.2"/>
    </reaction>
</comment>
<dbReference type="InterPro" id="IPR001679">
    <property type="entry name" value="DNA_ligase"/>
</dbReference>
<evidence type="ECO:0000256" key="8">
    <source>
        <dbReference type="ARBA" id="ARBA00022833"/>
    </source>
</evidence>
<dbReference type="Pfam" id="PF03119">
    <property type="entry name" value="DNA_ligase_ZBD"/>
    <property type="match status" value="1"/>
</dbReference>
<dbReference type="InterPro" id="IPR004150">
    <property type="entry name" value="NAD_DNA_ligase_OB"/>
</dbReference>
<evidence type="ECO:0000256" key="7">
    <source>
        <dbReference type="ARBA" id="ARBA00022763"/>
    </source>
</evidence>
<dbReference type="PROSITE" id="PS01055">
    <property type="entry name" value="DNA_LIGASE_N1"/>
    <property type="match status" value="1"/>
</dbReference>
<evidence type="ECO:0000256" key="6">
    <source>
        <dbReference type="ARBA" id="ARBA00022723"/>
    </source>
</evidence>
<dbReference type="PROSITE" id="PS01056">
    <property type="entry name" value="DNA_LIGASE_N2"/>
    <property type="match status" value="1"/>
</dbReference>
<dbReference type="InterPro" id="IPR033136">
    <property type="entry name" value="DNA_ligase_CS"/>
</dbReference>
<keyword evidence="10 14" id="KW-0520">NAD</keyword>
<dbReference type="Pfam" id="PF12826">
    <property type="entry name" value="HHH_2"/>
    <property type="match status" value="1"/>
</dbReference>
<dbReference type="OrthoDB" id="9759736at2"/>
<evidence type="ECO:0000256" key="2">
    <source>
        <dbReference type="ARBA" id="ARBA00012722"/>
    </source>
</evidence>
<dbReference type="AlphaFoldDB" id="A0A1G9AV74"/>
<dbReference type="PANTHER" id="PTHR23389:SF9">
    <property type="entry name" value="DNA LIGASE"/>
    <property type="match status" value="1"/>
</dbReference>
<gene>
    <name evidence="14" type="primary">ligA</name>
    <name evidence="17" type="ORF">SAMN05216212_2154</name>
</gene>
<dbReference type="Gene3D" id="3.30.470.30">
    <property type="entry name" value="DNA ligase/mRNA capping enzyme"/>
    <property type="match status" value="1"/>
</dbReference>
<evidence type="ECO:0000256" key="11">
    <source>
        <dbReference type="ARBA" id="ARBA00023204"/>
    </source>
</evidence>
<keyword evidence="8 14" id="KW-0862">Zinc</keyword>
<name>A0A1G9AV74_9GAMM</name>
<feature type="binding site" evidence="14">
    <location>
        <position position="153"/>
    </location>
    <ligand>
        <name>NAD(+)</name>
        <dbReference type="ChEBI" id="CHEBI:57540"/>
    </ligand>
</feature>
<dbReference type="InterPro" id="IPR036420">
    <property type="entry name" value="BRCT_dom_sf"/>
</dbReference>
<dbReference type="SMART" id="SM00292">
    <property type="entry name" value="BRCT"/>
    <property type="match status" value="1"/>
</dbReference>
<keyword evidence="11 14" id="KW-0234">DNA repair</keyword>
<dbReference type="InterPro" id="IPR018239">
    <property type="entry name" value="DNA_ligase_AS"/>
</dbReference>
<evidence type="ECO:0000256" key="4">
    <source>
        <dbReference type="ARBA" id="ARBA00022598"/>
    </source>
</evidence>
<feature type="binding site" evidence="14">
    <location>
        <position position="191"/>
    </location>
    <ligand>
        <name>NAD(+)</name>
        <dbReference type="ChEBI" id="CHEBI:57540"/>
    </ligand>
</feature>
<dbReference type="EC" id="6.5.1.2" evidence="2 14"/>
<keyword evidence="6 14" id="KW-0479">Metal-binding</keyword>
<dbReference type="FunFam" id="2.40.50.140:FF:000012">
    <property type="entry name" value="DNA ligase"/>
    <property type="match status" value="1"/>
</dbReference>
<dbReference type="PANTHER" id="PTHR23389">
    <property type="entry name" value="CHROMOSOME TRANSMISSION FIDELITY FACTOR 18"/>
    <property type="match status" value="1"/>
</dbReference>
<comment type="cofactor">
    <cofactor evidence="14">
        <name>Mg(2+)</name>
        <dbReference type="ChEBI" id="CHEBI:18420"/>
    </cofactor>
    <cofactor evidence="14">
        <name>Mn(2+)</name>
        <dbReference type="ChEBI" id="CHEBI:29035"/>
    </cofactor>
</comment>
<keyword evidence="7 14" id="KW-0227">DNA damage</keyword>
<dbReference type="Gene3D" id="2.40.50.140">
    <property type="entry name" value="Nucleic acid-binding proteins"/>
    <property type="match status" value="1"/>
</dbReference>
<evidence type="ECO:0000256" key="13">
    <source>
        <dbReference type="ARBA" id="ARBA00060881"/>
    </source>
</evidence>
<dbReference type="STRING" id="658219.SAMN05216212_2154"/>
<comment type="caution">
    <text evidence="14">Lacks conserved residue(s) required for the propagation of feature annotation.</text>
</comment>
<dbReference type="NCBIfam" id="TIGR00575">
    <property type="entry name" value="dnlj"/>
    <property type="match status" value="1"/>
</dbReference>
<dbReference type="Pfam" id="PF00533">
    <property type="entry name" value="BRCT"/>
    <property type="match status" value="1"/>
</dbReference>
<feature type="binding site" evidence="14">
    <location>
        <position position="307"/>
    </location>
    <ligand>
        <name>NAD(+)</name>
        <dbReference type="ChEBI" id="CHEBI:57540"/>
    </ligand>
</feature>
<dbReference type="Proteomes" id="UP000199305">
    <property type="component" value="Unassembled WGS sequence"/>
</dbReference>
<sequence length="683" mass="75848">MDFTSAPDTDFTAVGDLGKKEAAAEIRALREGVNYHDYLYYVKDAPEISDAVYDKLFHRLQELEEAFPDLQDDDSPTRRIGAEPVSKLKKVSHRVPLLSLQAQLDAEKVRTFIKSVQKAAESKSPAFVLEPKFDGLSVEVIYRQGKFERGSTRGNGEVGEDISHNLKTIRTLPLTLQEAGHIPAFLAVRGEVYMDRNGFTALNRERVENGEEPFANPRNAAAGLMRQYESRRAAGKPLRVYFYEILATDGEWPDTHRQVLEQLTAWGLITSPLNKSAGSFQEIEAYHKRLAGKRDDLDFEIDGIVIKVDKIKLRESLGNRDRSPRWALAWKFEPRQEATLVEDIVVQVGRTGILTPVALLQPVDVGGVTVSRATLHNENEMRRKDIRVGDCVHVIRAGDVIPEIEERIKRPGKKRQPPFEMPERCPSCGSPVIREGAYWLCPAGLSCPAQLRGRIQHYAGRDAMDIDHLGEKAAGQLVERGLVHDLADLYAVGVDDLQSLEGFAERSARQLHEAIQGAKEARLDRFLYALGIPLVGRRVARQLAEKFGELEKVSSANRDAIEAVSGLGSEIAAATTDFFEDKRNRKTLKRMQAAGLKIKPMPGRGKQPLAGKTFVFSGGLDSLTRDEAHEKVESLGGRATSSVSSETDYLVVGDSPGSKLDEARDLGVSCIDEQEFLDMLNDN</sequence>
<dbReference type="SMART" id="SM00278">
    <property type="entry name" value="HhH1"/>
    <property type="match status" value="3"/>
</dbReference>
<dbReference type="SUPFAM" id="SSF52113">
    <property type="entry name" value="BRCT domain"/>
    <property type="match status" value="1"/>
</dbReference>
<dbReference type="GO" id="GO:0003677">
    <property type="term" value="F:DNA binding"/>
    <property type="evidence" value="ECO:0007669"/>
    <property type="project" value="InterPro"/>
</dbReference>
<feature type="binding site" evidence="14">
    <location>
        <position position="428"/>
    </location>
    <ligand>
        <name>Zn(2+)</name>
        <dbReference type="ChEBI" id="CHEBI:29105"/>
    </ligand>
</feature>
<keyword evidence="18" id="KW-1185">Reference proteome</keyword>
<keyword evidence="9 14" id="KW-0460">Magnesium</keyword>
<dbReference type="Gene3D" id="6.20.10.30">
    <property type="match status" value="1"/>
</dbReference>
<dbReference type="PIRSF" id="PIRSF001604">
    <property type="entry name" value="LigA"/>
    <property type="match status" value="1"/>
</dbReference>
<reference evidence="18" key="1">
    <citation type="submission" date="2016-10" db="EMBL/GenBank/DDBJ databases">
        <authorList>
            <person name="Varghese N."/>
            <person name="Submissions S."/>
        </authorList>
    </citation>
    <scope>NUCLEOTIDE SEQUENCE [LARGE SCALE GENOMIC DNA]</scope>
    <source>
        <strain evidence="18">CGMCC 1.10658</strain>
    </source>
</reference>
<dbReference type="Gene3D" id="1.10.150.20">
    <property type="entry name" value="5' to 3' exonuclease, C-terminal subdomain"/>
    <property type="match status" value="2"/>
</dbReference>
<dbReference type="InterPro" id="IPR013839">
    <property type="entry name" value="DNAligase_adenylation"/>
</dbReference>
<protein>
    <recommendedName>
        <fullName evidence="3 14">DNA ligase</fullName>
        <ecNumber evidence="2 14">6.5.1.2</ecNumber>
    </recommendedName>
    <alternativeName>
        <fullName evidence="14">Polydeoxyribonucleotide synthase [NAD(+)]</fullName>
    </alternativeName>
</protein>
<dbReference type="GO" id="GO:0006281">
    <property type="term" value="P:DNA repair"/>
    <property type="evidence" value="ECO:0007669"/>
    <property type="project" value="UniProtKB-KW"/>
</dbReference>
<comment type="similarity">
    <text evidence="13 14">Belongs to the NAD-dependent DNA ligase family. LigA subfamily.</text>
</comment>
<feature type="binding site" evidence="14">
    <location>
        <begin position="50"/>
        <end position="54"/>
    </location>
    <ligand>
        <name>NAD(+)</name>
        <dbReference type="ChEBI" id="CHEBI:57540"/>
    </ligand>
</feature>
<dbReference type="EMBL" id="FNFH01000003">
    <property type="protein sequence ID" value="SDK30580.1"/>
    <property type="molecule type" value="Genomic_DNA"/>
</dbReference>
<feature type="binding site" evidence="14">
    <location>
        <position position="447"/>
    </location>
    <ligand>
        <name>Zn(2+)</name>
        <dbReference type="ChEBI" id="CHEBI:29105"/>
    </ligand>
</feature>
<dbReference type="InterPro" id="IPR010994">
    <property type="entry name" value="RuvA_2-like"/>
</dbReference>
<evidence type="ECO:0000313" key="17">
    <source>
        <dbReference type="EMBL" id="SDK30580.1"/>
    </source>
</evidence>
<dbReference type="SUPFAM" id="SSF50249">
    <property type="entry name" value="Nucleic acid-binding proteins"/>
    <property type="match status" value="1"/>
</dbReference>
<evidence type="ECO:0000256" key="10">
    <source>
        <dbReference type="ARBA" id="ARBA00023027"/>
    </source>
</evidence>
<dbReference type="RefSeq" id="WP_091513259.1">
    <property type="nucleotide sequence ID" value="NZ_FNFH01000003.1"/>
</dbReference>
<dbReference type="Gene3D" id="3.40.50.10190">
    <property type="entry name" value="BRCT domain"/>
    <property type="match status" value="1"/>
</dbReference>
<feature type="active site" description="N6-AMP-lysine intermediate" evidence="14">
    <location>
        <position position="132"/>
    </location>
</feature>
<feature type="domain" description="BRCT" evidence="16">
    <location>
        <begin position="604"/>
        <end position="683"/>
    </location>
</feature>
<feature type="binding site" evidence="14">
    <location>
        <position position="331"/>
    </location>
    <ligand>
        <name>NAD(+)</name>
        <dbReference type="ChEBI" id="CHEBI:57540"/>
    </ligand>
</feature>
<dbReference type="GO" id="GO:0046872">
    <property type="term" value="F:metal ion binding"/>
    <property type="evidence" value="ECO:0007669"/>
    <property type="project" value="UniProtKB-KW"/>
</dbReference>
<evidence type="ECO:0000256" key="14">
    <source>
        <dbReference type="HAMAP-Rule" id="MF_01588"/>
    </source>
</evidence>